<gene>
    <name evidence="11" type="ORF">G6N76_21715</name>
</gene>
<dbReference type="EMBL" id="JAAKZH010000010">
    <property type="protein sequence ID" value="NGO66284.1"/>
    <property type="molecule type" value="Genomic_DNA"/>
</dbReference>
<dbReference type="PANTHER" id="PTHR30576">
    <property type="entry name" value="COLANIC BIOSYNTHESIS UDP-GLUCOSE LIPID CARRIER TRANSFERASE"/>
    <property type="match status" value="1"/>
</dbReference>
<comment type="subcellular location">
    <subcellularLocation>
        <location evidence="1">Cell membrane</location>
    </subcellularLocation>
</comment>
<evidence type="ECO:0000256" key="6">
    <source>
        <dbReference type="ARBA" id="ARBA00022989"/>
    </source>
</evidence>
<dbReference type="Proteomes" id="UP000477849">
    <property type="component" value="Unassembled WGS sequence"/>
</dbReference>
<proteinExistence type="inferred from homology"/>
<dbReference type="GO" id="GO:0000271">
    <property type="term" value="P:polysaccharide biosynthetic process"/>
    <property type="evidence" value="ECO:0007669"/>
    <property type="project" value="UniProtKB-KW"/>
</dbReference>
<evidence type="ECO:0000256" key="9">
    <source>
        <dbReference type="SAM" id="Phobius"/>
    </source>
</evidence>
<feature type="domain" description="Bacterial sugar transferase" evidence="10">
    <location>
        <begin position="27"/>
        <end position="218"/>
    </location>
</feature>
<keyword evidence="8" id="KW-0270">Exopolysaccharide synthesis</keyword>
<evidence type="ECO:0000256" key="5">
    <source>
        <dbReference type="ARBA" id="ARBA00022692"/>
    </source>
</evidence>
<keyword evidence="12" id="KW-1185">Reference proteome</keyword>
<reference evidence="11 12" key="1">
    <citation type="submission" date="2020-02" db="EMBL/GenBank/DDBJ databases">
        <title>Genome sequence of the type strain CCBAU10050 of Rhizobium daejeonense.</title>
        <authorList>
            <person name="Gao J."/>
            <person name="Sun J."/>
        </authorList>
    </citation>
    <scope>NUCLEOTIDE SEQUENCE [LARGE SCALE GENOMIC DNA]</scope>
    <source>
        <strain evidence="11 12">CCBAU10050</strain>
    </source>
</reference>
<organism evidence="11 12">
    <name type="scientific">Rhizobium daejeonense</name>
    <dbReference type="NCBI Taxonomy" id="240521"/>
    <lineage>
        <taxon>Bacteria</taxon>
        <taxon>Pseudomonadati</taxon>
        <taxon>Pseudomonadota</taxon>
        <taxon>Alphaproteobacteria</taxon>
        <taxon>Hyphomicrobiales</taxon>
        <taxon>Rhizobiaceae</taxon>
        <taxon>Rhizobium/Agrobacterium group</taxon>
        <taxon>Rhizobium</taxon>
    </lineage>
</organism>
<dbReference type="RefSeq" id="WP_163901422.1">
    <property type="nucleotide sequence ID" value="NZ_CP048427.1"/>
</dbReference>
<dbReference type="Pfam" id="PF02397">
    <property type="entry name" value="Bac_transf"/>
    <property type="match status" value="1"/>
</dbReference>
<keyword evidence="5 9" id="KW-0812">Transmembrane</keyword>
<feature type="transmembrane region" description="Helical" evidence="9">
    <location>
        <begin position="32"/>
        <end position="56"/>
    </location>
</feature>
<evidence type="ECO:0000256" key="1">
    <source>
        <dbReference type="ARBA" id="ARBA00004236"/>
    </source>
</evidence>
<keyword evidence="6 9" id="KW-1133">Transmembrane helix</keyword>
<comment type="similarity">
    <text evidence="2">Belongs to the bacterial sugar transferase family.</text>
</comment>
<evidence type="ECO:0000256" key="7">
    <source>
        <dbReference type="ARBA" id="ARBA00023136"/>
    </source>
</evidence>
<evidence type="ECO:0000313" key="12">
    <source>
        <dbReference type="Proteomes" id="UP000477849"/>
    </source>
</evidence>
<evidence type="ECO:0000256" key="3">
    <source>
        <dbReference type="ARBA" id="ARBA00022475"/>
    </source>
</evidence>
<name>A0A6M1RWV1_9HYPH</name>
<evidence type="ECO:0000256" key="2">
    <source>
        <dbReference type="ARBA" id="ARBA00006464"/>
    </source>
</evidence>
<dbReference type="AlphaFoldDB" id="A0A6M1RWV1"/>
<dbReference type="GO" id="GO:0016780">
    <property type="term" value="F:phosphotransferase activity, for other substituted phosphate groups"/>
    <property type="evidence" value="ECO:0007669"/>
    <property type="project" value="TreeGrafter"/>
</dbReference>
<dbReference type="InterPro" id="IPR003362">
    <property type="entry name" value="Bact_transf"/>
</dbReference>
<keyword evidence="4 11" id="KW-0808">Transferase</keyword>
<keyword evidence="3" id="KW-1003">Cell membrane</keyword>
<accession>A0A6M1RWV1</accession>
<keyword evidence="7 9" id="KW-0472">Membrane</keyword>
<dbReference type="GO" id="GO:0005886">
    <property type="term" value="C:plasma membrane"/>
    <property type="evidence" value="ECO:0007669"/>
    <property type="project" value="UniProtKB-SubCell"/>
</dbReference>
<evidence type="ECO:0000256" key="8">
    <source>
        <dbReference type="ARBA" id="ARBA00023169"/>
    </source>
</evidence>
<evidence type="ECO:0000259" key="10">
    <source>
        <dbReference type="Pfam" id="PF02397"/>
    </source>
</evidence>
<sequence length="224" mass="25654">MSLVSENIAQRHAAVSPARVVRSRGGKRVFDIVFALSSIVFLLPALALIALALLIIDGRPIIFRHRRVGRNGRSFDCLKFRSMRKDADKALKELLASNPDRLREWTETQKLKSDPRVHWLGKYMRITSLDELPQLFNVLRGEMSIVGPRPIVTEELERYGPQAHCYLAMNPGITGLWQVSRRDGTSYEERVRFDVDYYHSVSFSRDMGIILRTVGVVLFAQNER</sequence>
<protein>
    <submittedName>
        <fullName evidence="11">Sugar transferase</fullName>
    </submittedName>
</protein>
<dbReference type="PANTHER" id="PTHR30576:SF4">
    <property type="entry name" value="UNDECAPRENYL-PHOSPHATE GALACTOSE PHOSPHOTRANSFERASE"/>
    <property type="match status" value="1"/>
</dbReference>
<evidence type="ECO:0000313" key="11">
    <source>
        <dbReference type="EMBL" id="NGO66284.1"/>
    </source>
</evidence>
<comment type="caution">
    <text evidence="11">The sequence shown here is derived from an EMBL/GenBank/DDBJ whole genome shotgun (WGS) entry which is preliminary data.</text>
</comment>
<evidence type="ECO:0000256" key="4">
    <source>
        <dbReference type="ARBA" id="ARBA00022679"/>
    </source>
</evidence>